<evidence type="ECO:0000313" key="2">
    <source>
        <dbReference type="EMBL" id="MYM23242.1"/>
    </source>
</evidence>
<sequence length="480" mass="52511">MQAIDKKIGDLSPSPRLASHSLQGTRYLGVLIFFLAMVGCATDHYDARPISIDEVSNKFAVKSLTTGDIRDCAIKRASDSSVDWPPKEWNLKSLTIAAFCSNTDIEAARLKLDTTTAAVTTATQRPNPVLQLPLQKTLNPADGQSPWTLGFALDLPVQTAGKRDLRIAIANVDVMAARLNVASVAWGVRSQLRSLLLMLWFSSERARLLQKQVALDERLERLIERRVANGYTSTLELNLQRHLLAQAITNAVAALQEVGDAKLKIASLVGVRQTALEPIVIDVREFSTHSSLVLDDGVRKNALRNRGDVLSGLVEYEASQAVLQLELVKQYPDLNLGPGYTLDQGARKVGLTFSGLELPLFNRNQGAIAEARARRFEAEMKVKKIVAKAFAEADLAMAAYDASRNKLSSALTQSRLAQRRLAATRAFLLAGEDDQVTLAGMEKNEIESELNLLDATLQMQQAIGQIEDAMQLPTSELSAQ</sequence>
<comment type="caution">
    <text evidence="2">The sequence shown here is derived from an EMBL/GenBank/DDBJ whole genome shotgun (WGS) entry which is preliminary data.</text>
</comment>
<proteinExistence type="inferred from homology"/>
<dbReference type="InterPro" id="IPR003423">
    <property type="entry name" value="OMP_efflux"/>
</dbReference>
<dbReference type="PANTHER" id="PTHR30203">
    <property type="entry name" value="OUTER MEMBRANE CATION EFFLUX PROTEIN"/>
    <property type="match status" value="1"/>
</dbReference>
<keyword evidence="3" id="KW-1185">Reference proteome</keyword>
<accession>A0A6L8KBK3</accession>
<gene>
    <name evidence="2" type="ORF">GTP46_11355</name>
</gene>
<dbReference type="SUPFAM" id="SSF56954">
    <property type="entry name" value="Outer membrane efflux proteins (OEP)"/>
    <property type="match status" value="1"/>
</dbReference>
<dbReference type="InterPro" id="IPR010131">
    <property type="entry name" value="MdtP/NodT-like"/>
</dbReference>
<protein>
    <submittedName>
        <fullName evidence="2">TolC family protein</fullName>
    </submittedName>
</protein>
<dbReference type="PANTHER" id="PTHR30203:SF24">
    <property type="entry name" value="BLR4935 PROTEIN"/>
    <property type="match status" value="1"/>
</dbReference>
<dbReference type="EMBL" id="WWCN01000006">
    <property type="protein sequence ID" value="MYM23242.1"/>
    <property type="molecule type" value="Genomic_DNA"/>
</dbReference>
<dbReference type="Pfam" id="PF02321">
    <property type="entry name" value="OEP"/>
    <property type="match status" value="2"/>
</dbReference>
<evidence type="ECO:0000313" key="3">
    <source>
        <dbReference type="Proteomes" id="UP000479335"/>
    </source>
</evidence>
<name>A0A6L8KBK3_9BURK</name>
<organism evidence="2 3">
    <name type="scientific">Duganella flavida</name>
    <dbReference type="NCBI Taxonomy" id="2692175"/>
    <lineage>
        <taxon>Bacteria</taxon>
        <taxon>Pseudomonadati</taxon>
        <taxon>Pseudomonadota</taxon>
        <taxon>Betaproteobacteria</taxon>
        <taxon>Burkholderiales</taxon>
        <taxon>Oxalobacteraceae</taxon>
        <taxon>Telluria group</taxon>
        <taxon>Duganella</taxon>
    </lineage>
</organism>
<dbReference type="GO" id="GO:0015562">
    <property type="term" value="F:efflux transmembrane transporter activity"/>
    <property type="evidence" value="ECO:0007669"/>
    <property type="project" value="InterPro"/>
</dbReference>
<evidence type="ECO:0000256" key="1">
    <source>
        <dbReference type="ARBA" id="ARBA00007613"/>
    </source>
</evidence>
<comment type="similarity">
    <text evidence="1">Belongs to the outer membrane factor (OMF) (TC 1.B.17) family.</text>
</comment>
<dbReference type="AlphaFoldDB" id="A0A6L8KBK3"/>
<dbReference type="Proteomes" id="UP000479335">
    <property type="component" value="Unassembled WGS sequence"/>
</dbReference>
<reference evidence="2 3" key="1">
    <citation type="submission" date="2019-12" db="EMBL/GenBank/DDBJ databases">
        <title>Novel species isolated from a subtropical stream in China.</title>
        <authorList>
            <person name="Lu H."/>
        </authorList>
    </citation>
    <scope>NUCLEOTIDE SEQUENCE [LARGE SCALE GENOMIC DNA]</scope>
    <source>
        <strain evidence="2 3">FT135W</strain>
    </source>
</reference>
<dbReference type="RefSeq" id="WP_161006735.1">
    <property type="nucleotide sequence ID" value="NZ_WWCN01000006.1"/>
</dbReference>
<dbReference type="Gene3D" id="1.20.1600.10">
    <property type="entry name" value="Outer membrane efflux proteins (OEP)"/>
    <property type="match status" value="1"/>
</dbReference>